<dbReference type="SUPFAM" id="SSF56112">
    <property type="entry name" value="Protein kinase-like (PK-like)"/>
    <property type="match status" value="1"/>
</dbReference>
<dbReference type="InterPro" id="IPR008271">
    <property type="entry name" value="Ser/Thr_kinase_AS"/>
</dbReference>
<dbReference type="PROSITE" id="PS00107">
    <property type="entry name" value="PROTEIN_KINASE_ATP"/>
    <property type="match status" value="1"/>
</dbReference>
<dbReference type="InterPro" id="IPR000719">
    <property type="entry name" value="Prot_kinase_dom"/>
</dbReference>
<dbReference type="PANTHER" id="PTHR24348:SF65">
    <property type="entry name" value="SERINE_THREONINE-PROTEIN KINASE ULK3"/>
    <property type="match status" value="1"/>
</dbReference>
<feature type="binding site" evidence="11">
    <location>
        <position position="51"/>
    </location>
    <ligand>
        <name>ATP</name>
        <dbReference type="ChEBI" id="CHEBI:30616"/>
    </ligand>
</feature>
<evidence type="ECO:0000259" key="13">
    <source>
        <dbReference type="PROSITE" id="PS50011"/>
    </source>
</evidence>
<evidence type="ECO:0000256" key="12">
    <source>
        <dbReference type="RuleBase" id="RU000304"/>
    </source>
</evidence>
<dbReference type="GO" id="GO:0005524">
    <property type="term" value="F:ATP binding"/>
    <property type="evidence" value="ECO:0007669"/>
    <property type="project" value="UniProtKB-UniRule"/>
</dbReference>
<dbReference type="Gene3D" id="3.30.200.20">
    <property type="entry name" value="Phosphorylase Kinase, domain 1"/>
    <property type="match status" value="1"/>
</dbReference>
<dbReference type="Pfam" id="PF00069">
    <property type="entry name" value="Pkinase"/>
    <property type="match status" value="1"/>
</dbReference>
<proteinExistence type="inferred from homology"/>
<evidence type="ECO:0000256" key="1">
    <source>
        <dbReference type="ARBA" id="ARBA00001946"/>
    </source>
</evidence>
<protein>
    <recommendedName>
        <fullName evidence="2">non-specific serine/threonine protein kinase</fullName>
        <ecNumber evidence="2">2.7.11.1</ecNumber>
    </recommendedName>
</protein>
<dbReference type="SUPFAM" id="SSF116846">
    <property type="entry name" value="MIT domain"/>
    <property type="match status" value="2"/>
</dbReference>
<dbReference type="Gene3D" id="1.20.58.80">
    <property type="entry name" value="Phosphotransferase system, lactose/cellobiose-type IIA subunit"/>
    <property type="match status" value="2"/>
</dbReference>
<dbReference type="GO" id="GO:0034727">
    <property type="term" value="P:piecemeal microautophagy of the nucleus"/>
    <property type="evidence" value="ECO:0007669"/>
    <property type="project" value="TreeGrafter"/>
</dbReference>
<sequence length="487" mass="56097">MAKSLPDGNIPTIIVGYNIVDRVGSGAFSKVYKGLSCSSTSNGIRTTVAIKCIDMRTANSSKLSSDCVISEVKILKRLKHKNIVQLYDFQWDKNFIYLIMEYCGGGDLASLISQHGCLPEAITRHFFRQLAAAIQYMYAMNVAHMDLKPQNILLTNRYRPLIKVSDFGLSQYLNHSEFTTSFRGSPLYMAPEIFNYGQYDNRVDLWSSGVILYECLYGRAPFATDSYEKLIDQIKSHEPIKFPTNVLLSFDCMDLLQSLLVRNPNKRIRFENFFAHPFVNLYQGSFSTKELEKADEFIDISSQLERENKIRDAIKYLTSAVQLYMNCLELFDEQNKKSLREKIRANLEHAECLKDRLRPVSDKFLPSTRIFSDCDVWADFPQVRAAVVIAETAHELEMQERWAEALEKYTLAIEGAMRVLTLAKKSQRSVNLQKQVSKWLTNAEHIKTYMDVLDDDVDATSYSNNENLNQRWNFNQLTSKNRQCNFM</sequence>
<dbReference type="AlphaFoldDB" id="A0A0N4U4V9"/>
<gene>
    <name evidence="14" type="ORF">DME_LOCUS6205</name>
</gene>
<keyword evidence="8 11" id="KW-0067">ATP-binding</keyword>
<evidence type="ECO:0000256" key="10">
    <source>
        <dbReference type="ARBA" id="ARBA00048679"/>
    </source>
</evidence>
<keyword evidence="7" id="KW-0418">Kinase</keyword>
<evidence type="ECO:0000313" key="16">
    <source>
        <dbReference type="Proteomes" id="UP000274756"/>
    </source>
</evidence>
<comment type="cofactor">
    <cofactor evidence="1">
        <name>Mg(2+)</name>
        <dbReference type="ChEBI" id="CHEBI:18420"/>
    </cofactor>
</comment>
<evidence type="ECO:0000256" key="11">
    <source>
        <dbReference type="PROSITE-ProRule" id="PRU10141"/>
    </source>
</evidence>
<dbReference type="GO" id="GO:0000422">
    <property type="term" value="P:autophagy of mitochondrion"/>
    <property type="evidence" value="ECO:0007669"/>
    <property type="project" value="TreeGrafter"/>
</dbReference>
<dbReference type="InterPro" id="IPR036181">
    <property type="entry name" value="MIT_dom_sf"/>
</dbReference>
<organism evidence="15 17">
    <name type="scientific">Dracunculus medinensis</name>
    <name type="common">Guinea worm</name>
    <dbReference type="NCBI Taxonomy" id="318479"/>
    <lineage>
        <taxon>Eukaryota</taxon>
        <taxon>Metazoa</taxon>
        <taxon>Ecdysozoa</taxon>
        <taxon>Nematoda</taxon>
        <taxon>Chromadorea</taxon>
        <taxon>Rhabditida</taxon>
        <taxon>Spirurina</taxon>
        <taxon>Dracunculoidea</taxon>
        <taxon>Dracunculidae</taxon>
        <taxon>Dracunculus</taxon>
    </lineage>
</organism>
<dbReference type="GO" id="GO:0005829">
    <property type="term" value="C:cytosol"/>
    <property type="evidence" value="ECO:0007669"/>
    <property type="project" value="TreeGrafter"/>
</dbReference>
<reference evidence="17" key="1">
    <citation type="submission" date="2016-04" db="UniProtKB">
        <authorList>
            <consortium name="WormBaseParasite"/>
        </authorList>
    </citation>
    <scope>IDENTIFICATION</scope>
</reference>
<evidence type="ECO:0000256" key="5">
    <source>
        <dbReference type="ARBA" id="ARBA00022679"/>
    </source>
</evidence>
<feature type="domain" description="Protein kinase" evidence="13">
    <location>
        <begin position="17"/>
        <end position="279"/>
    </location>
</feature>
<dbReference type="STRING" id="318479.A0A0N4U4V9"/>
<evidence type="ECO:0000256" key="8">
    <source>
        <dbReference type="ARBA" id="ARBA00022840"/>
    </source>
</evidence>
<dbReference type="FunFam" id="1.10.510.10:FF:000571">
    <property type="entry name" value="Maternal embryonic leucine zipper kinase"/>
    <property type="match status" value="1"/>
</dbReference>
<dbReference type="GO" id="GO:0042594">
    <property type="term" value="P:response to starvation"/>
    <property type="evidence" value="ECO:0007669"/>
    <property type="project" value="TreeGrafter"/>
</dbReference>
<accession>A0A0N4U4V9</accession>
<dbReference type="GO" id="GO:0061709">
    <property type="term" value="P:reticulophagy"/>
    <property type="evidence" value="ECO:0007669"/>
    <property type="project" value="TreeGrafter"/>
</dbReference>
<dbReference type="WBParaSite" id="DME_0000184501-mRNA-1">
    <property type="protein sequence ID" value="DME_0000184501-mRNA-1"/>
    <property type="gene ID" value="DME_0000184501"/>
</dbReference>
<keyword evidence="3" id="KW-0963">Cytoplasm</keyword>
<dbReference type="PROSITE" id="PS00108">
    <property type="entry name" value="PROTEIN_KINASE_ST"/>
    <property type="match status" value="1"/>
</dbReference>
<evidence type="ECO:0000256" key="4">
    <source>
        <dbReference type="ARBA" id="ARBA00022527"/>
    </source>
</evidence>
<keyword evidence="6 11" id="KW-0547">Nucleotide-binding</keyword>
<dbReference type="InterPro" id="IPR017441">
    <property type="entry name" value="Protein_kinase_ATP_BS"/>
</dbReference>
<dbReference type="PROSITE" id="PS50011">
    <property type="entry name" value="PROTEIN_KINASE_DOM"/>
    <property type="match status" value="1"/>
</dbReference>
<dbReference type="GO" id="GO:0004674">
    <property type="term" value="F:protein serine/threonine kinase activity"/>
    <property type="evidence" value="ECO:0007669"/>
    <property type="project" value="UniProtKB-KW"/>
</dbReference>
<dbReference type="EC" id="2.7.11.1" evidence="2"/>
<evidence type="ECO:0000313" key="17">
    <source>
        <dbReference type="WBParaSite" id="DME_0000184501-mRNA-1"/>
    </source>
</evidence>
<evidence type="ECO:0000256" key="7">
    <source>
        <dbReference type="ARBA" id="ARBA00022777"/>
    </source>
</evidence>
<dbReference type="Proteomes" id="UP000038040">
    <property type="component" value="Unplaced"/>
</dbReference>
<reference evidence="14 16" key="2">
    <citation type="submission" date="2018-11" db="EMBL/GenBank/DDBJ databases">
        <authorList>
            <consortium name="Pathogen Informatics"/>
        </authorList>
    </citation>
    <scope>NUCLEOTIDE SEQUENCE [LARGE SCALE GENOMIC DNA]</scope>
</reference>
<dbReference type="Gene3D" id="1.10.510.10">
    <property type="entry name" value="Transferase(Phosphotransferase) domain 1"/>
    <property type="match status" value="1"/>
</dbReference>
<dbReference type="SMART" id="SM00220">
    <property type="entry name" value="S_TKc"/>
    <property type="match status" value="1"/>
</dbReference>
<dbReference type="PANTHER" id="PTHR24348">
    <property type="entry name" value="SERINE/THREONINE-PROTEIN KINASE UNC-51-RELATED"/>
    <property type="match status" value="1"/>
</dbReference>
<evidence type="ECO:0000256" key="6">
    <source>
        <dbReference type="ARBA" id="ARBA00022741"/>
    </source>
</evidence>
<evidence type="ECO:0000256" key="3">
    <source>
        <dbReference type="ARBA" id="ARBA00022490"/>
    </source>
</evidence>
<evidence type="ECO:0000313" key="15">
    <source>
        <dbReference type="Proteomes" id="UP000038040"/>
    </source>
</evidence>
<keyword evidence="4 12" id="KW-0723">Serine/threonine-protein kinase</keyword>
<dbReference type="GO" id="GO:0010506">
    <property type="term" value="P:regulation of autophagy"/>
    <property type="evidence" value="ECO:0007669"/>
    <property type="project" value="InterPro"/>
</dbReference>
<dbReference type="OrthoDB" id="346907at2759"/>
<keyword evidence="5" id="KW-0808">Transferase</keyword>
<dbReference type="EMBL" id="UYYG01001155">
    <property type="protein sequence ID" value="VDN56232.1"/>
    <property type="molecule type" value="Genomic_DNA"/>
</dbReference>
<evidence type="ECO:0000256" key="2">
    <source>
        <dbReference type="ARBA" id="ARBA00012513"/>
    </source>
</evidence>
<dbReference type="InterPro" id="IPR045269">
    <property type="entry name" value="Atg1-like"/>
</dbReference>
<dbReference type="GO" id="GO:0034045">
    <property type="term" value="C:phagophore assembly site membrane"/>
    <property type="evidence" value="ECO:0007669"/>
    <property type="project" value="TreeGrafter"/>
</dbReference>
<dbReference type="GO" id="GO:0005776">
    <property type="term" value="C:autophagosome"/>
    <property type="evidence" value="ECO:0007669"/>
    <property type="project" value="TreeGrafter"/>
</dbReference>
<name>A0A0N4U4V9_DRAME</name>
<dbReference type="Proteomes" id="UP000274756">
    <property type="component" value="Unassembled WGS sequence"/>
</dbReference>
<comment type="similarity">
    <text evidence="12">Belongs to the protein kinase superfamily.</text>
</comment>
<keyword evidence="16" id="KW-1185">Reference proteome</keyword>
<dbReference type="GO" id="GO:0000045">
    <property type="term" value="P:autophagosome assembly"/>
    <property type="evidence" value="ECO:0007669"/>
    <property type="project" value="TreeGrafter"/>
</dbReference>
<comment type="catalytic activity">
    <reaction evidence="10">
        <text>L-seryl-[protein] + ATP = O-phospho-L-seryl-[protein] + ADP + H(+)</text>
        <dbReference type="Rhea" id="RHEA:17989"/>
        <dbReference type="Rhea" id="RHEA-COMP:9863"/>
        <dbReference type="Rhea" id="RHEA-COMP:11604"/>
        <dbReference type="ChEBI" id="CHEBI:15378"/>
        <dbReference type="ChEBI" id="CHEBI:29999"/>
        <dbReference type="ChEBI" id="CHEBI:30616"/>
        <dbReference type="ChEBI" id="CHEBI:83421"/>
        <dbReference type="ChEBI" id="CHEBI:456216"/>
        <dbReference type="EC" id="2.7.11.1"/>
    </reaction>
</comment>
<evidence type="ECO:0000313" key="14">
    <source>
        <dbReference type="EMBL" id="VDN56232.1"/>
    </source>
</evidence>
<comment type="catalytic activity">
    <reaction evidence="9">
        <text>L-threonyl-[protein] + ATP = O-phospho-L-threonyl-[protein] + ADP + H(+)</text>
        <dbReference type="Rhea" id="RHEA:46608"/>
        <dbReference type="Rhea" id="RHEA-COMP:11060"/>
        <dbReference type="Rhea" id="RHEA-COMP:11605"/>
        <dbReference type="ChEBI" id="CHEBI:15378"/>
        <dbReference type="ChEBI" id="CHEBI:30013"/>
        <dbReference type="ChEBI" id="CHEBI:30616"/>
        <dbReference type="ChEBI" id="CHEBI:61977"/>
        <dbReference type="ChEBI" id="CHEBI:456216"/>
        <dbReference type="EC" id="2.7.11.1"/>
    </reaction>
</comment>
<dbReference type="InterPro" id="IPR011009">
    <property type="entry name" value="Kinase-like_dom_sf"/>
</dbReference>
<evidence type="ECO:0000256" key="9">
    <source>
        <dbReference type="ARBA" id="ARBA00047899"/>
    </source>
</evidence>